<comment type="caution">
    <text evidence="1">The sequence shown here is derived from an EMBL/GenBank/DDBJ whole genome shotgun (WGS) entry which is preliminary data.</text>
</comment>
<evidence type="ECO:0000313" key="2">
    <source>
        <dbReference type="Proteomes" id="UP001221142"/>
    </source>
</evidence>
<name>A0AAD7CE68_9AGAR</name>
<dbReference type="AlphaFoldDB" id="A0AAD7CE68"/>
<protein>
    <submittedName>
        <fullName evidence="1">Uncharacterized protein</fullName>
    </submittedName>
</protein>
<sequence length="238" mass="26460">MYEIIVLGACGKKQDLFWRTFSSKPASFFAQNVRTLHLATGVSYSQARKIIAVCTNLSSLTCWANPLTSGDEFCALLSPTLRRLSINASTVWSPTGPTRTPDLSHPLFACITHLEIVNPPNWFDWSPLLDAGTLPRLTHLAFGDLDASHIHRMIGFFGAALESEEPRLELIIAVSQNAQFLAAMEGAGLLQDRRMVCMPSYHYPFSPTVYWDAVARKECEFWRVPEARSGLLRSGEGV</sequence>
<keyword evidence="2" id="KW-1185">Reference proteome</keyword>
<organism evidence="1 2">
    <name type="scientific">Roridomyces roridus</name>
    <dbReference type="NCBI Taxonomy" id="1738132"/>
    <lineage>
        <taxon>Eukaryota</taxon>
        <taxon>Fungi</taxon>
        <taxon>Dikarya</taxon>
        <taxon>Basidiomycota</taxon>
        <taxon>Agaricomycotina</taxon>
        <taxon>Agaricomycetes</taxon>
        <taxon>Agaricomycetidae</taxon>
        <taxon>Agaricales</taxon>
        <taxon>Marasmiineae</taxon>
        <taxon>Mycenaceae</taxon>
        <taxon>Roridomyces</taxon>
    </lineage>
</organism>
<evidence type="ECO:0000313" key="1">
    <source>
        <dbReference type="EMBL" id="KAJ7646567.1"/>
    </source>
</evidence>
<dbReference type="Proteomes" id="UP001221142">
    <property type="component" value="Unassembled WGS sequence"/>
</dbReference>
<accession>A0AAD7CE68</accession>
<proteinExistence type="predicted"/>
<dbReference type="EMBL" id="JARKIF010000002">
    <property type="protein sequence ID" value="KAJ7646567.1"/>
    <property type="molecule type" value="Genomic_DNA"/>
</dbReference>
<gene>
    <name evidence="1" type="ORF">FB45DRAFT_890793</name>
</gene>
<reference evidence="1" key="1">
    <citation type="submission" date="2023-03" db="EMBL/GenBank/DDBJ databases">
        <title>Massive genome expansion in bonnet fungi (Mycena s.s.) driven by repeated elements and novel gene families across ecological guilds.</title>
        <authorList>
            <consortium name="Lawrence Berkeley National Laboratory"/>
            <person name="Harder C.B."/>
            <person name="Miyauchi S."/>
            <person name="Viragh M."/>
            <person name="Kuo A."/>
            <person name="Thoen E."/>
            <person name="Andreopoulos B."/>
            <person name="Lu D."/>
            <person name="Skrede I."/>
            <person name="Drula E."/>
            <person name="Henrissat B."/>
            <person name="Morin E."/>
            <person name="Kohler A."/>
            <person name="Barry K."/>
            <person name="LaButti K."/>
            <person name="Morin E."/>
            <person name="Salamov A."/>
            <person name="Lipzen A."/>
            <person name="Mereny Z."/>
            <person name="Hegedus B."/>
            <person name="Baldrian P."/>
            <person name="Stursova M."/>
            <person name="Weitz H."/>
            <person name="Taylor A."/>
            <person name="Grigoriev I.V."/>
            <person name="Nagy L.G."/>
            <person name="Martin F."/>
            <person name="Kauserud H."/>
        </authorList>
    </citation>
    <scope>NUCLEOTIDE SEQUENCE</scope>
    <source>
        <strain evidence="1">9284</strain>
    </source>
</reference>